<evidence type="ECO:0000313" key="4">
    <source>
        <dbReference type="EMBL" id="CAD8318588.1"/>
    </source>
</evidence>
<dbReference type="EMBL" id="HBED01034764">
    <property type="protein sequence ID" value="CAD8318587.1"/>
    <property type="molecule type" value="Transcribed_RNA"/>
</dbReference>
<sequence length="187" mass="19197">MISFTLKVLAAFVGLAFVASEPFTGLGTVSCAGGWSCNLSGSGTFGDSAESVDCTGVVSAAEAIEADVAEGCTVDCTGECNFVAASEVHDQPPADEKVTLAANDLTAQTVGPNNETTTDDSSALDKIEDALDNAQNIVDDAQDAQDKVDEVFNTPPNEWTRNQKIGVGVGVGVAVLILLCVLKCLCC</sequence>
<dbReference type="AlphaFoldDB" id="A0A6U2G1Y4"/>
<organism evidence="4">
    <name type="scientific">Pseudictyota dubia</name>
    <dbReference type="NCBI Taxonomy" id="2749911"/>
    <lineage>
        <taxon>Eukaryota</taxon>
        <taxon>Sar</taxon>
        <taxon>Stramenopiles</taxon>
        <taxon>Ochrophyta</taxon>
        <taxon>Bacillariophyta</taxon>
        <taxon>Mediophyceae</taxon>
        <taxon>Biddulphiophycidae</taxon>
        <taxon>Eupodiscales</taxon>
        <taxon>Odontellaceae</taxon>
        <taxon>Pseudictyota</taxon>
    </lineage>
</organism>
<evidence type="ECO:0000313" key="3">
    <source>
        <dbReference type="EMBL" id="CAD8318587.1"/>
    </source>
</evidence>
<dbReference type="EMBL" id="HBED01034765">
    <property type="protein sequence ID" value="CAD8318588.1"/>
    <property type="molecule type" value="Transcribed_RNA"/>
</dbReference>
<feature type="signal peptide" evidence="2">
    <location>
        <begin position="1"/>
        <end position="20"/>
    </location>
</feature>
<keyword evidence="2" id="KW-0732">Signal</keyword>
<feature type="transmembrane region" description="Helical" evidence="1">
    <location>
        <begin position="165"/>
        <end position="186"/>
    </location>
</feature>
<evidence type="ECO:0000256" key="2">
    <source>
        <dbReference type="SAM" id="SignalP"/>
    </source>
</evidence>
<evidence type="ECO:0000256" key="1">
    <source>
        <dbReference type="SAM" id="Phobius"/>
    </source>
</evidence>
<name>A0A6U2G1Y4_9STRA</name>
<feature type="chain" id="PRO_5036393808" evidence="2">
    <location>
        <begin position="21"/>
        <end position="187"/>
    </location>
</feature>
<proteinExistence type="predicted"/>
<accession>A0A6U2G1Y4</accession>
<protein>
    <submittedName>
        <fullName evidence="4">Uncharacterized protein</fullName>
    </submittedName>
</protein>
<keyword evidence="1" id="KW-0472">Membrane</keyword>
<gene>
    <name evidence="3" type="ORF">TDUB1175_LOCUS17382</name>
    <name evidence="4" type="ORF">TDUB1175_LOCUS17383</name>
</gene>
<reference evidence="4" key="1">
    <citation type="submission" date="2021-01" db="EMBL/GenBank/DDBJ databases">
        <authorList>
            <person name="Corre E."/>
            <person name="Pelletier E."/>
            <person name="Niang G."/>
            <person name="Scheremetjew M."/>
            <person name="Finn R."/>
            <person name="Kale V."/>
            <person name="Holt S."/>
            <person name="Cochrane G."/>
            <person name="Meng A."/>
            <person name="Brown T."/>
            <person name="Cohen L."/>
        </authorList>
    </citation>
    <scope>NUCLEOTIDE SEQUENCE</scope>
    <source>
        <strain evidence="4">CCMP147</strain>
    </source>
</reference>
<keyword evidence="1" id="KW-0812">Transmembrane</keyword>
<keyword evidence="1" id="KW-1133">Transmembrane helix</keyword>